<keyword evidence="6" id="KW-1133">Transmembrane helix</keyword>
<organism evidence="8 9">
    <name type="scientific">Octopus vulgaris</name>
    <name type="common">Common octopus</name>
    <dbReference type="NCBI Taxonomy" id="6645"/>
    <lineage>
        <taxon>Eukaryota</taxon>
        <taxon>Metazoa</taxon>
        <taxon>Spiralia</taxon>
        <taxon>Lophotrochozoa</taxon>
        <taxon>Mollusca</taxon>
        <taxon>Cephalopoda</taxon>
        <taxon>Coleoidea</taxon>
        <taxon>Octopodiformes</taxon>
        <taxon>Octopoda</taxon>
        <taxon>Incirrata</taxon>
        <taxon>Octopodidae</taxon>
        <taxon>Octopus</taxon>
    </lineage>
</organism>
<dbReference type="EMBL" id="OX597822">
    <property type="protein sequence ID" value="CAI9727697.1"/>
    <property type="molecule type" value="Genomic_DNA"/>
</dbReference>
<accession>A0AA36B6Q8</accession>
<keyword evidence="3" id="KW-0964">Secreted</keyword>
<name>A0AA36B6Q8_OCTVU</name>
<comment type="similarity">
    <text evidence="2">Belongs to the TGF-beta family.</text>
</comment>
<dbReference type="GO" id="GO:0005125">
    <property type="term" value="F:cytokine activity"/>
    <property type="evidence" value="ECO:0007669"/>
    <property type="project" value="TreeGrafter"/>
</dbReference>
<evidence type="ECO:0000313" key="8">
    <source>
        <dbReference type="EMBL" id="CAI9727697.1"/>
    </source>
</evidence>
<protein>
    <submittedName>
        <fullName evidence="8">XP_014784591.1PREDICTED: uncharacterized protein LOC106879500</fullName>
    </submittedName>
</protein>
<proteinExistence type="inferred from homology"/>
<keyword evidence="4" id="KW-0339">Growth factor</keyword>
<keyword evidence="9" id="KW-1185">Reference proteome</keyword>
<evidence type="ECO:0000259" key="7">
    <source>
        <dbReference type="Pfam" id="PF00688"/>
    </source>
</evidence>
<dbReference type="Proteomes" id="UP001162480">
    <property type="component" value="Chromosome 9"/>
</dbReference>
<dbReference type="GO" id="GO:0008083">
    <property type="term" value="F:growth factor activity"/>
    <property type="evidence" value="ECO:0007669"/>
    <property type="project" value="UniProtKB-KW"/>
</dbReference>
<evidence type="ECO:0000256" key="2">
    <source>
        <dbReference type="ARBA" id="ARBA00006656"/>
    </source>
</evidence>
<feature type="domain" description="TGF-beta propeptide" evidence="7">
    <location>
        <begin position="198"/>
        <end position="299"/>
    </location>
</feature>
<keyword evidence="6" id="KW-0472">Membrane</keyword>
<dbReference type="PANTHER" id="PTHR11848">
    <property type="entry name" value="TGF-BETA FAMILY"/>
    <property type="match status" value="1"/>
</dbReference>
<evidence type="ECO:0000256" key="5">
    <source>
        <dbReference type="ARBA" id="ARBA00023157"/>
    </source>
</evidence>
<dbReference type="InterPro" id="IPR015615">
    <property type="entry name" value="TGF-beta-rel"/>
</dbReference>
<evidence type="ECO:0000256" key="6">
    <source>
        <dbReference type="SAM" id="Phobius"/>
    </source>
</evidence>
<comment type="subcellular location">
    <subcellularLocation>
        <location evidence="1">Secreted</location>
    </subcellularLocation>
</comment>
<dbReference type="Gene3D" id="2.60.120.970">
    <property type="match status" value="1"/>
</dbReference>
<keyword evidence="6" id="KW-0812">Transmembrane</keyword>
<dbReference type="GO" id="GO:0005615">
    <property type="term" value="C:extracellular space"/>
    <property type="evidence" value="ECO:0007669"/>
    <property type="project" value="TreeGrafter"/>
</dbReference>
<reference evidence="8" key="1">
    <citation type="submission" date="2023-08" db="EMBL/GenBank/DDBJ databases">
        <authorList>
            <person name="Alioto T."/>
            <person name="Alioto T."/>
            <person name="Gomez Garrido J."/>
        </authorList>
    </citation>
    <scope>NUCLEOTIDE SEQUENCE</scope>
</reference>
<dbReference type="AlphaFoldDB" id="A0AA36B6Q8"/>
<dbReference type="PANTHER" id="PTHR11848:SF309">
    <property type="entry name" value="INHIBIN BETA CHAIN"/>
    <property type="match status" value="1"/>
</dbReference>
<feature type="transmembrane region" description="Helical" evidence="6">
    <location>
        <begin position="63"/>
        <end position="84"/>
    </location>
</feature>
<evidence type="ECO:0000256" key="3">
    <source>
        <dbReference type="ARBA" id="ARBA00022525"/>
    </source>
</evidence>
<gene>
    <name evidence="8" type="ORF">OCTVUL_1B006509</name>
</gene>
<evidence type="ECO:0000256" key="1">
    <source>
        <dbReference type="ARBA" id="ARBA00004613"/>
    </source>
</evidence>
<dbReference type="InterPro" id="IPR001111">
    <property type="entry name" value="TGF-b_propeptide"/>
</dbReference>
<keyword evidence="5" id="KW-1015">Disulfide bond</keyword>
<evidence type="ECO:0000256" key="4">
    <source>
        <dbReference type="ARBA" id="ARBA00023030"/>
    </source>
</evidence>
<evidence type="ECO:0000313" key="9">
    <source>
        <dbReference type="Proteomes" id="UP001162480"/>
    </source>
</evidence>
<dbReference type="Pfam" id="PF00688">
    <property type="entry name" value="TGFb_propeptide"/>
    <property type="match status" value="1"/>
</dbReference>
<feature type="transmembrane region" description="Helical" evidence="6">
    <location>
        <begin position="16"/>
        <end position="42"/>
    </location>
</feature>
<sequence>MCECFFFYYGYYHHHIYLFANIIRFSPLSLSLSLSLSLYLPFPFRLITTLAVTMSDNWKQRSMHYLLALSICWLFSAEILQAGFLPRSTTEEDQEQTDSSTSATLRAYPIVNDTGSNFTQDRQNSNSDQFRLIKKTKLELIKQHILSSLGFTQAPNITIAKRNNYSLSDMKKCYRPTCRLPTRSTDEELWNNSTSTVLNLHFNVTSPRSKLVTVKNATLWLHLQMPQVECPCNDAIVINVYILTKALKKNQRKPRRRLAAVRIVKHQGDSWQDFDMQGTVSDWLEQRKNFGLQIIIKDRMENLLNARDIISHTDCSQQNPPSVKCWQNSQLIMVNGNRSALPILIANNHSTGALLDVYTEEKPKTRRIRLKKQ</sequence>